<evidence type="ECO:0000313" key="19">
    <source>
        <dbReference type="Ensembl" id="ENSACLP00000009859.2"/>
    </source>
</evidence>
<evidence type="ECO:0000256" key="9">
    <source>
        <dbReference type="ARBA" id="ARBA00022792"/>
    </source>
</evidence>
<name>A0A3P8NYP0_ASTCA</name>
<evidence type="ECO:0000256" key="1">
    <source>
        <dbReference type="ARBA" id="ARBA00003195"/>
    </source>
</evidence>
<evidence type="ECO:0000256" key="8">
    <source>
        <dbReference type="ARBA" id="ARBA00022692"/>
    </source>
</evidence>
<dbReference type="GO" id="GO:0045271">
    <property type="term" value="C:respiratory chain complex I"/>
    <property type="evidence" value="ECO:0007669"/>
    <property type="project" value="InterPro"/>
</dbReference>
<dbReference type="Pfam" id="PF15088">
    <property type="entry name" value="NADH_dh_m_C1"/>
    <property type="match status" value="1"/>
</dbReference>
<proteinExistence type="inferred from homology"/>
<protein>
    <recommendedName>
        <fullName evidence="5">NADH dehydrogenase [ubiquinone] 1 subunit C1, mitochondrial</fullName>
    </recommendedName>
    <alternativeName>
        <fullName evidence="15">Complex I-KFYI</fullName>
    </alternativeName>
    <alternativeName>
        <fullName evidence="16">NADH-ubiquinone oxidoreductase KFYI subunit</fullName>
    </alternativeName>
</protein>
<keyword evidence="7" id="KW-0679">Respiratory chain</keyword>
<keyword evidence="11" id="KW-0249">Electron transport</keyword>
<keyword evidence="10" id="KW-0809">Transit peptide</keyword>
<evidence type="ECO:0000256" key="4">
    <source>
        <dbReference type="ARBA" id="ARBA00011533"/>
    </source>
</evidence>
<comment type="similarity">
    <text evidence="3">Belongs to the complex I NDUFC1 subunit family.</text>
</comment>
<keyword evidence="20" id="KW-1185">Reference proteome</keyword>
<comment type="function">
    <text evidence="1">Accessory subunit of the mitochondrial membrane respiratory chain NADH dehydrogenase (Complex I), that is believed not to be involved in catalysis. Complex I functions in the transfer of electrons from NADH to the respiratory chain. The immediate electron acceptor for the enzyme is believed to be ubiquinone.</text>
</comment>
<keyword evidence="9" id="KW-0999">Mitochondrion inner membrane</keyword>
<dbReference type="Proteomes" id="UP000265100">
    <property type="component" value="Chromosome 2"/>
</dbReference>
<dbReference type="Bgee" id="ENSACLG00000006642">
    <property type="expression patterns" value="Expressed in zone of skin and 8 other cell types or tissues"/>
</dbReference>
<evidence type="ECO:0000256" key="18">
    <source>
        <dbReference type="SAM" id="Phobius"/>
    </source>
</evidence>
<dbReference type="Ensembl" id="ENSACLT00000010085.2">
    <property type="protein sequence ID" value="ENSACLP00000009859.2"/>
    <property type="gene ID" value="ENSACLG00000006642.2"/>
</dbReference>
<evidence type="ECO:0000256" key="11">
    <source>
        <dbReference type="ARBA" id="ARBA00022982"/>
    </source>
</evidence>
<evidence type="ECO:0000256" key="16">
    <source>
        <dbReference type="ARBA" id="ARBA00032841"/>
    </source>
</evidence>
<evidence type="ECO:0000256" key="15">
    <source>
        <dbReference type="ARBA" id="ARBA00030166"/>
    </source>
</evidence>
<comment type="subcellular location">
    <subcellularLocation>
        <location evidence="2">Mitochondrion inner membrane</location>
        <topology evidence="2">Single-pass membrane protein</topology>
    </subcellularLocation>
</comment>
<dbReference type="PANTHER" id="PTHR17097:SF0">
    <property type="entry name" value="NADH DEHYDROGENASE [UBIQUINONE] 1 SUBUNIT C1, MITOCHONDRIAL"/>
    <property type="match status" value="1"/>
</dbReference>
<dbReference type="PANTHER" id="PTHR17097">
    <property type="entry name" value="NADH-UBIQUINONE OXIDOREDUCTASE KFYI SUBUNIT"/>
    <property type="match status" value="1"/>
</dbReference>
<dbReference type="OrthoDB" id="9900059at2759"/>
<organism evidence="19 20">
    <name type="scientific">Astatotilapia calliptera</name>
    <name type="common">Eastern happy</name>
    <name type="synonym">Chromis callipterus</name>
    <dbReference type="NCBI Taxonomy" id="8154"/>
    <lineage>
        <taxon>Eukaryota</taxon>
        <taxon>Metazoa</taxon>
        <taxon>Chordata</taxon>
        <taxon>Craniata</taxon>
        <taxon>Vertebrata</taxon>
        <taxon>Euteleostomi</taxon>
        <taxon>Actinopterygii</taxon>
        <taxon>Neopterygii</taxon>
        <taxon>Teleostei</taxon>
        <taxon>Neoteleostei</taxon>
        <taxon>Acanthomorphata</taxon>
        <taxon>Ovalentaria</taxon>
        <taxon>Cichlomorphae</taxon>
        <taxon>Cichliformes</taxon>
        <taxon>Cichlidae</taxon>
        <taxon>African cichlids</taxon>
        <taxon>Pseudocrenilabrinae</taxon>
        <taxon>Haplochromini</taxon>
        <taxon>Astatotilapia</taxon>
    </lineage>
</organism>
<dbReference type="STRING" id="8154.ENSACLP00000009859"/>
<dbReference type="InterPro" id="IPR026192">
    <property type="entry name" value="NDUFC1"/>
</dbReference>
<evidence type="ECO:0000256" key="17">
    <source>
        <dbReference type="SAM" id="MobiDB-lite"/>
    </source>
</evidence>
<evidence type="ECO:0000256" key="3">
    <source>
        <dbReference type="ARBA" id="ARBA00008713"/>
    </source>
</evidence>
<evidence type="ECO:0000256" key="7">
    <source>
        <dbReference type="ARBA" id="ARBA00022660"/>
    </source>
</evidence>
<dbReference type="OMA" id="SAFIWGL"/>
<reference evidence="19" key="3">
    <citation type="submission" date="2025-09" db="UniProtKB">
        <authorList>
            <consortium name="Ensembl"/>
        </authorList>
    </citation>
    <scope>IDENTIFICATION</scope>
</reference>
<keyword evidence="12 18" id="KW-1133">Transmembrane helix</keyword>
<keyword evidence="14 18" id="KW-0472">Membrane</keyword>
<evidence type="ECO:0000256" key="12">
    <source>
        <dbReference type="ARBA" id="ARBA00022989"/>
    </source>
</evidence>
<keyword evidence="6" id="KW-0813">Transport</keyword>
<evidence type="ECO:0000256" key="6">
    <source>
        <dbReference type="ARBA" id="ARBA00022448"/>
    </source>
</evidence>
<evidence type="ECO:0000256" key="10">
    <source>
        <dbReference type="ARBA" id="ARBA00022946"/>
    </source>
</evidence>
<comment type="subunit">
    <text evidence="4">Complex I is composed of 45 different subunits.</text>
</comment>
<feature type="transmembrane region" description="Helical" evidence="18">
    <location>
        <begin position="34"/>
        <end position="56"/>
    </location>
</feature>
<evidence type="ECO:0000256" key="14">
    <source>
        <dbReference type="ARBA" id="ARBA00023136"/>
    </source>
</evidence>
<dbReference type="GO" id="GO:0005743">
    <property type="term" value="C:mitochondrial inner membrane"/>
    <property type="evidence" value="ECO:0007669"/>
    <property type="project" value="UniProtKB-SubCell"/>
</dbReference>
<reference evidence="19" key="1">
    <citation type="submission" date="2018-05" db="EMBL/GenBank/DDBJ databases">
        <authorList>
            <person name="Datahose"/>
        </authorList>
    </citation>
    <scope>NUCLEOTIDE SEQUENCE</scope>
</reference>
<reference evidence="19" key="2">
    <citation type="submission" date="2025-08" db="UniProtKB">
        <authorList>
            <consortium name="Ensembl"/>
        </authorList>
    </citation>
    <scope>IDENTIFICATION</scope>
</reference>
<evidence type="ECO:0000313" key="20">
    <source>
        <dbReference type="Proteomes" id="UP000265100"/>
    </source>
</evidence>
<evidence type="ECO:0000256" key="13">
    <source>
        <dbReference type="ARBA" id="ARBA00023128"/>
    </source>
</evidence>
<feature type="region of interest" description="Disordered" evidence="17">
    <location>
        <begin position="59"/>
        <end position="81"/>
    </location>
</feature>
<keyword evidence="13" id="KW-0496">Mitochondrion</keyword>
<sequence>MTFNRLLSRAVFVSRAGCRSAFTSSKPDMTNPNWFRVGLAFGTTAFLWGLLTHLSLGRRSASGRDLPSRHWRSGPAKPEEN</sequence>
<evidence type="ECO:0000256" key="2">
    <source>
        <dbReference type="ARBA" id="ARBA00004434"/>
    </source>
</evidence>
<keyword evidence="8 18" id="KW-0812">Transmembrane</keyword>
<accession>A0A3P8NYP0</accession>
<evidence type="ECO:0000256" key="5">
    <source>
        <dbReference type="ARBA" id="ARBA00016767"/>
    </source>
</evidence>
<dbReference type="AlphaFoldDB" id="A0A3P8NYP0"/>
<dbReference type="GeneTree" id="ENSGT01110000267340"/>